<name>A0ABD1N7N3_9FABA</name>
<dbReference type="Proteomes" id="UP001603857">
    <property type="component" value="Unassembled WGS sequence"/>
</dbReference>
<dbReference type="FunFam" id="1.25.40.10:FF:000353">
    <property type="entry name" value="Pentatricopeptide repeat-containing protein At4g39530"/>
    <property type="match status" value="1"/>
</dbReference>
<dbReference type="Pfam" id="PF13041">
    <property type="entry name" value="PPR_2"/>
    <property type="match status" value="1"/>
</dbReference>
<dbReference type="PANTHER" id="PTHR47926">
    <property type="entry name" value="PENTATRICOPEPTIDE REPEAT-CONTAINING PROTEIN"/>
    <property type="match status" value="1"/>
</dbReference>
<evidence type="ECO:0000256" key="2">
    <source>
        <dbReference type="PROSITE-ProRule" id="PRU00708"/>
    </source>
</evidence>
<dbReference type="Gene3D" id="1.25.40.10">
    <property type="entry name" value="Tetratricopeptide repeat domain"/>
    <property type="match status" value="2"/>
</dbReference>
<dbReference type="EMBL" id="JBGMDY010000002">
    <property type="protein sequence ID" value="KAL2344106.1"/>
    <property type="molecule type" value="Genomic_DNA"/>
</dbReference>
<proteinExistence type="predicted"/>
<reference evidence="3 4" key="1">
    <citation type="submission" date="2024-08" db="EMBL/GenBank/DDBJ databases">
        <title>Insights into the chromosomal genome structure of Flemingia macrophylla.</title>
        <authorList>
            <person name="Ding Y."/>
            <person name="Zhao Y."/>
            <person name="Bi W."/>
            <person name="Wu M."/>
            <person name="Zhao G."/>
            <person name="Gong Y."/>
            <person name="Li W."/>
            <person name="Zhang P."/>
        </authorList>
    </citation>
    <scope>NUCLEOTIDE SEQUENCE [LARGE SCALE GENOMIC DNA]</scope>
    <source>
        <strain evidence="3">DYQJB</strain>
        <tissue evidence="3">Leaf</tissue>
    </source>
</reference>
<organism evidence="3 4">
    <name type="scientific">Flemingia macrophylla</name>
    <dbReference type="NCBI Taxonomy" id="520843"/>
    <lineage>
        <taxon>Eukaryota</taxon>
        <taxon>Viridiplantae</taxon>
        <taxon>Streptophyta</taxon>
        <taxon>Embryophyta</taxon>
        <taxon>Tracheophyta</taxon>
        <taxon>Spermatophyta</taxon>
        <taxon>Magnoliopsida</taxon>
        <taxon>eudicotyledons</taxon>
        <taxon>Gunneridae</taxon>
        <taxon>Pentapetalae</taxon>
        <taxon>rosids</taxon>
        <taxon>fabids</taxon>
        <taxon>Fabales</taxon>
        <taxon>Fabaceae</taxon>
        <taxon>Papilionoideae</taxon>
        <taxon>50 kb inversion clade</taxon>
        <taxon>NPAAA clade</taxon>
        <taxon>indigoferoid/millettioid clade</taxon>
        <taxon>Phaseoleae</taxon>
        <taxon>Flemingia</taxon>
    </lineage>
</organism>
<dbReference type="PANTHER" id="PTHR47926:SF519">
    <property type="entry name" value="DYW DOMAIN-CONTAINING PROTEIN"/>
    <property type="match status" value="1"/>
</dbReference>
<evidence type="ECO:0000256" key="1">
    <source>
        <dbReference type="ARBA" id="ARBA00022737"/>
    </source>
</evidence>
<dbReference type="InterPro" id="IPR002885">
    <property type="entry name" value="PPR_rpt"/>
</dbReference>
<evidence type="ECO:0000313" key="4">
    <source>
        <dbReference type="Proteomes" id="UP001603857"/>
    </source>
</evidence>
<dbReference type="PROSITE" id="PS51375">
    <property type="entry name" value="PPR"/>
    <property type="match status" value="1"/>
</dbReference>
<feature type="repeat" description="PPR" evidence="2">
    <location>
        <begin position="33"/>
        <end position="67"/>
    </location>
</feature>
<accession>A0ABD1N7N3</accession>
<dbReference type="NCBIfam" id="TIGR00756">
    <property type="entry name" value="PPR"/>
    <property type="match status" value="1"/>
</dbReference>
<dbReference type="InterPro" id="IPR011990">
    <property type="entry name" value="TPR-like_helical_dom_sf"/>
</dbReference>
<sequence length="172" mass="19655">MEASMVKGIIDFYLKCHKVKTGRKLFDQLVDRDVVSWTTMIAGCMQNSFHVDAMDLFYEMIRKGWKPDAFGCTSVLNSCGSLHALEKGRRQVHAYAIKMFIQNARVADARLVLEEIYDKDNVVWNAMFPGDSQQLQNEESLKLYKDLQMSKLKPNVITAAINISSQGQQFHN</sequence>
<evidence type="ECO:0008006" key="5">
    <source>
        <dbReference type="Google" id="ProtNLM"/>
    </source>
</evidence>
<gene>
    <name evidence="3" type="ORF">Fmac_005391</name>
</gene>
<keyword evidence="4" id="KW-1185">Reference proteome</keyword>
<keyword evidence="1" id="KW-0677">Repeat</keyword>
<dbReference type="AlphaFoldDB" id="A0ABD1N7N3"/>
<comment type="caution">
    <text evidence="3">The sequence shown here is derived from an EMBL/GenBank/DDBJ whole genome shotgun (WGS) entry which is preliminary data.</text>
</comment>
<dbReference type="InterPro" id="IPR046960">
    <property type="entry name" value="PPR_At4g14850-like_plant"/>
</dbReference>
<protein>
    <recommendedName>
        <fullName evidence="5">Pentatricopeptide repeat-containing protein</fullName>
    </recommendedName>
</protein>
<evidence type="ECO:0000313" key="3">
    <source>
        <dbReference type="EMBL" id="KAL2344106.1"/>
    </source>
</evidence>